<dbReference type="EMBL" id="OD000189">
    <property type="protein sequence ID" value="CAD7396297.1"/>
    <property type="molecule type" value="Genomic_DNA"/>
</dbReference>
<dbReference type="PANTHER" id="PTHR44845:SF6">
    <property type="entry name" value="BETA-ALANINE-ACTIVATING ENZYME"/>
    <property type="match status" value="1"/>
</dbReference>
<protein>
    <recommendedName>
        <fullName evidence="2">Fatty acid synthase</fullName>
        <ecNumber evidence="1">2.3.1.85</ecNumber>
    </recommendedName>
</protein>
<dbReference type="PROSITE" id="PS50075">
    <property type="entry name" value="CARRIER"/>
    <property type="match status" value="1"/>
</dbReference>
<dbReference type="FunFam" id="3.40.50.720:FF:000047">
    <property type="entry name" value="NADP-dependent L-serine/L-allo-threonine dehydrogenase"/>
    <property type="match status" value="1"/>
</dbReference>
<dbReference type="SMART" id="SM00822">
    <property type="entry name" value="PKS_KR"/>
    <property type="match status" value="1"/>
</dbReference>
<evidence type="ECO:0000256" key="2">
    <source>
        <dbReference type="ARBA" id="ARBA00018769"/>
    </source>
</evidence>
<keyword evidence="3" id="KW-0596">Phosphopantetheine</keyword>
<comment type="catalytic activity">
    <reaction evidence="6">
        <text>acetyl-CoA + n malonyl-CoA + 2n NADPH + 2n H(+) = a long-chain fatty acid + (n+1) CoA + n CO2 + 2n NADP(+).</text>
        <dbReference type="EC" id="2.3.1.85"/>
    </reaction>
</comment>
<dbReference type="PRINTS" id="PR00081">
    <property type="entry name" value="GDHRDH"/>
</dbReference>
<dbReference type="PROSITE" id="PS00061">
    <property type="entry name" value="ADH_SHORT"/>
    <property type="match status" value="1"/>
</dbReference>
<dbReference type="InterPro" id="IPR036291">
    <property type="entry name" value="NAD(P)-bd_dom_sf"/>
</dbReference>
<dbReference type="SUPFAM" id="SSF56801">
    <property type="entry name" value="Acetyl-CoA synthetase-like"/>
    <property type="match status" value="1"/>
</dbReference>
<dbReference type="Pfam" id="PF07993">
    <property type="entry name" value="NAD_binding_4"/>
    <property type="match status" value="1"/>
</dbReference>
<feature type="domain" description="Carrier" evidence="7">
    <location>
        <begin position="540"/>
        <end position="615"/>
    </location>
</feature>
<dbReference type="InterPro" id="IPR013120">
    <property type="entry name" value="FAR_NAD-bd"/>
</dbReference>
<dbReference type="InterPro" id="IPR057326">
    <property type="entry name" value="KR_dom"/>
</dbReference>
<dbReference type="GO" id="GO:0016616">
    <property type="term" value="F:oxidoreductase activity, acting on the CH-OH group of donors, NAD or NADP as acceptor"/>
    <property type="evidence" value="ECO:0007669"/>
    <property type="project" value="UniProtKB-ARBA"/>
</dbReference>
<dbReference type="InterPro" id="IPR006162">
    <property type="entry name" value="Ppantetheine_attach_site"/>
</dbReference>
<name>A0A7R9GVG0_TIMPO</name>
<dbReference type="Gene3D" id="3.30.300.30">
    <property type="match status" value="1"/>
</dbReference>
<dbReference type="InterPro" id="IPR042099">
    <property type="entry name" value="ANL_N_sf"/>
</dbReference>
<gene>
    <name evidence="8" type="ORF">TPSB3V08_LOCUS606</name>
</gene>
<evidence type="ECO:0000256" key="5">
    <source>
        <dbReference type="ARBA" id="ARBA00023002"/>
    </source>
</evidence>
<dbReference type="Gene3D" id="3.40.50.12780">
    <property type="entry name" value="N-terminal domain of ligase-like"/>
    <property type="match status" value="1"/>
</dbReference>
<dbReference type="InterPro" id="IPR000873">
    <property type="entry name" value="AMP-dep_synth/lig_dom"/>
</dbReference>
<dbReference type="Pfam" id="PF00501">
    <property type="entry name" value="AMP-binding"/>
    <property type="match status" value="1"/>
</dbReference>
<dbReference type="GO" id="GO:0031177">
    <property type="term" value="F:phosphopantetheine binding"/>
    <property type="evidence" value="ECO:0007669"/>
    <property type="project" value="InterPro"/>
</dbReference>
<dbReference type="GO" id="GO:0006629">
    <property type="term" value="P:lipid metabolic process"/>
    <property type="evidence" value="ECO:0007669"/>
    <property type="project" value="UniProtKB-ARBA"/>
</dbReference>
<dbReference type="Pfam" id="PF00106">
    <property type="entry name" value="adh_short"/>
    <property type="match status" value="1"/>
</dbReference>
<dbReference type="EC" id="2.3.1.85" evidence="1"/>
<dbReference type="InterPro" id="IPR036736">
    <property type="entry name" value="ACP-like_sf"/>
</dbReference>
<evidence type="ECO:0000256" key="4">
    <source>
        <dbReference type="ARBA" id="ARBA00022553"/>
    </source>
</evidence>
<keyword evidence="4" id="KW-0597">Phosphoprotein</keyword>
<reference evidence="8" key="1">
    <citation type="submission" date="2020-11" db="EMBL/GenBank/DDBJ databases">
        <authorList>
            <person name="Tran Van P."/>
        </authorList>
    </citation>
    <scope>NUCLEOTIDE SEQUENCE</scope>
</reference>
<dbReference type="PROSITE" id="PS00012">
    <property type="entry name" value="PHOSPHOPANTETHEINE"/>
    <property type="match status" value="1"/>
</dbReference>
<dbReference type="InterPro" id="IPR025110">
    <property type="entry name" value="AMP-bd_C"/>
</dbReference>
<dbReference type="InterPro" id="IPR002347">
    <property type="entry name" value="SDR_fam"/>
</dbReference>
<dbReference type="CDD" id="cd05930">
    <property type="entry name" value="A_NRPS"/>
    <property type="match status" value="1"/>
</dbReference>
<dbReference type="GO" id="GO:0004312">
    <property type="term" value="F:fatty acid synthase activity"/>
    <property type="evidence" value="ECO:0007669"/>
    <property type="project" value="UniProtKB-EC"/>
</dbReference>
<sequence>MPSLAGNIPLVNMADYEKLECLHQMFSRQAKSTPGSVAVVTHDGKQMTFGELDKASDLLALKLRHLGVKRNTVVGILMERCLEYTIAYIGILKAGGAYMPLEISHPHPLMQSVLEDSAPVAVCTKSQFSQRLLGLVDPSRVLLMEGDWLEELTRLEVIPETVQVSLDDMAYTVYSSGTTGKPKGIQCPHRGAVFSYHWRHSAYPYQTGDREACNVFFVWEMLRPLLKGVPLYIVPDDVIYDPPKLTQFLKRHAITRMMFTPSLLQAVLDFRGLDLEDTFKTMRQIWFCGEVVTTILRDRVAKLLSWVQLLNLYSISECHDLACADLSGPKPQGPAQETRKFCPVGQLLPMVHIVIMDDEMTVKPVGAPGEIYVGGPTLALGYLNLPELTSQRFISRPAHVPSSVGSRLYRTGDWGYMLSGGTLEICGRCDSMVKIRGYSIEIQAVEAALLQLPMVNTGCVLVLGDEGSDKFLVAYIVSEGKTSRKEVRAALKKRLPFYMIPSKFVFLNRIPMVEATGKLDKKALPKIDMDEENGLDPQDLPSTQTEHIVAAIWCRVLDLQVIDVQENFFDLGGHSLLAARLLSEMNEQLGLDLIITDLFSHPTVYSMAGFIDDPQVTNGETVKLDLNAEVERHDQGKSLMDISLRAFWRSFQLSHAKFRRDKVFLTGVTGFVGAFILRELLTSTKATVYCLVRETPGSTPLQRIKDTLCEYGILRTGAQADEMDKKMEARVVPIKGDIALVNLGMSEDDYMYLSYEVDSIIHAAAMVNLVYPYRALHSANVLGTENVILFALEHKIKPIHHIRYRHKRPRDSSSQLSSMKEGCDMCSFFPEESDSCDCSTNAVFPCAKEEYYEDDDMSKYPDKLTSGYAQSKWVSEQLVLRAKARGLPIAIYRCGNVAGSREEPCWNRLDFTLLMLQGCLFTMSAPDIDWQIELTPVDFVSKMIVGLTQDIMHSIGKTFHLINTSSMDCRTERYYGKLRWELGERGLLSPKILCPDRNFFYSGQFESELFHLPYCVVHSDLWQLLRVQGFPVKIVPYQTWYSNVKTGAHSGEINRADNPLTSLLYMLDTLVREPSYFSCLGTFRHLNLDNTMTMQAVTYPEVDADLMRLYLKHLSTLGFIPRPRKICRNCNMDVAREVLSKFEPVKAINFQCDSVWLKEGNFETSQKLIANFVYVAQVLLGKVVLVTGASSGIGAAVAEHLAMAGAKVALVARRLDRLKELQASIEAQGGVAISVKMDVCVAEEVAVKIKQATSLLGPINILINNAGVMHYTQMKHAKLDQWQRMVDVNVNGQLNCLAAVLPGMVERGDGHIVSITSDAGRKAFAGLAVYSGTKYFLEGMHRALRQEVCGSGVKVTCIQPGDVKTEILISSSDQEALSLYGPNKDQMLDPADVAQAVMYAVTQPAQCAVNEILLEPKQSPI</sequence>
<evidence type="ECO:0000256" key="1">
    <source>
        <dbReference type="ARBA" id="ARBA00012873"/>
    </source>
</evidence>
<dbReference type="InterPro" id="IPR045851">
    <property type="entry name" value="AMP-bd_C_sf"/>
</dbReference>
<dbReference type="InterPro" id="IPR020806">
    <property type="entry name" value="PKS_PP-bd"/>
</dbReference>
<dbReference type="SMART" id="SM00823">
    <property type="entry name" value="PKS_PP"/>
    <property type="match status" value="1"/>
</dbReference>
<dbReference type="Pfam" id="PF00550">
    <property type="entry name" value="PP-binding"/>
    <property type="match status" value="1"/>
</dbReference>
<dbReference type="SUPFAM" id="SSF51735">
    <property type="entry name" value="NAD(P)-binding Rossmann-fold domains"/>
    <property type="match status" value="2"/>
</dbReference>
<dbReference type="Pfam" id="PF13193">
    <property type="entry name" value="AMP-binding_C"/>
    <property type="match status" value="1"/>
</dbReference>
<dbReference type="NCBIfam" id="TIGR01746">
    <property type="entry name" value="Thioester-redct"/>
    <property type="match status" value="1"/>
</dbReference>
<evidence type="ECO:0000259" key="7">
    <source>
        <dbReference type="PROSITE" id="PS50075"/>
    </source>
</evidence>
<keyword evidence="5" id="KW-0560">Oxidoreductase</keyword>
<dbReference type="CDD" id="cd05233">
    <property type="entry name" value="SDR_c"/>
    <property type="match status" value="1"/>
</dbReference>
<dbReference type="CDD" id="cd05235">
    <property type="entry name" value="SDR_e1"/>
    <property type="match status" value="1"/>
</dbReference>
<dbReference type="InterPro" id="IPR020904">
    <property type="entry name" value="Sc_DH/Rdtase_CS"/>
</dbReference>
<dbReference type="FunFam" id="1.10.1200.10:FF:000005">
    <property type="entry name" value="Nonribosomal peptide synthetase 1"/>
    <property type="match status" value="1"/>
</dbReference>
<dbReference type="SUPFAM" id="SSF47336">
    <property type="entry name" value="ACP-like"/>
    <property type="match status" value="1"/>
</dbReference>
<evidence type="ECO:0000256" key="3">
    <source>
        <dbReference type="ARBA" id="ARBA00022450"/>
    </source>
</evidence>
<dbReference type="PANTHER" id="PTHR44845">
    <property type="entry name" value="CARRIER DOMAIN-CONTAINING PROTEIN"/>
    <property type="match status" value="1"/>
</dbReference>
<accession>A0A7R9GVG0</accession>
<dbReference type="Gene3D" id="3.40.50.720">
    <property type="entry name" value="NAD(P)-binding Rossmann-like Domain"/>
    <property type="match status" value="3"/>
</dbReference>
<dbReference type="Gene3D" id="1.10.1200.10">
    <property type="entry name" value="ACP-like"/>
    <property type="match status" value="1"/>
</dbReference>
<dbReference type="InterPro" id="IPR009081">
    <property type="entry name" value="PP-bd_ACP"/>
</dbReference>
<evidence type="ECO:0000313" key="8">
    <source>
        <dbReference type="EMBL" id="CAD7396297.1"/>
    </source>
</evidence>
<evidence type="ECO:0000256" key="6">
    <source>
        <dbReference type="ARBA" id="ARBA00044883"/>
    </source>
</evidence>
<dbReference type="InterPro" id="IPR010080">
    <property type="entry name" value="Thioester_reductase-like_dom"/>
</dbReference>
<organism evidence="8">
    <name type="scientific">Timema poppense</name>
    <name type="common">Walking stick</name>
    <dbReference type="NCBI Taxonomy" id="170557"/>
    <lineage>
        <taxon>Eukaryota</taxon>
        <taxon>Metazoa</taxon>
        <taxon>Ecdysozoa</taxon>
        <taxon>Arthropoda</taxon>
        <taxon>Hexapoda</taxon>
        <taxon>Insecta</taxon>
        <taxon>Pterygota</taxon>
        <taxon>Neoptera</taxon>
        <taxon>Polyneoptera</taxon>
        <taxon>Phasmatodea</taxon>
        <taxon>Timematodea</taxon>
        <taxon>Timematoidea</taxon>
        <taxon>Timematidae</taxon>
        <taxon>Timema</taxon>
    </lineage>
</organism>
<proteinExistence type="predicted"/>